<name>A0A1V5SFF2_9BACT</name>
<dbReference type="InterPro" id="IPR013783">
    <property type="entry name" value="Ig-like_fold"/>
</dbReference>
<gene>
    <name evidence="2" type="primary">cbhB_1</name>
    <name evidence="2" type="ORF">BWY43_00041</name>
</gene>
<dbReference type="InterPro" id="IPR015914">
    <property type="entry name" value="PAPs_N"/>
</dbReference>
<dbReference type="CDD" id="cd00063">
    <property type="entry name" value="FN3"/>
    <property type="match status" value="1"/>
</dbReference>
<dbReference type="GO" id="GO:0046872">
    <property type="term" value="F:metal ion binding"/>
    <property type="evidence" value="ECO:0007669"/>
    <property type="project" value="InterPro"/>
</dbReference>
<dbReference type="Proteomes" id="UP000485367">
    <property type="component" value="Unassembled WGS sequence"/>
</dbReference>
<reference evidence="2" key="1">
    <citation type="submission" date="2017-02" db="EMBL/GenBank/DDBJ databases">
        <title>Delving into the versatile metabolic prowess of the omnipresent phylum Bacteroidetes.</title>
        <authorList>
            <person name="Nobu M.K."/>
            <person name="Mei R."/>
            <person name="Narihiro T."/>
            <person name="Kuroda K."/>
            <person name="Liu W.-T."/>
        </authorList>
    </citation>
    <scope>NUCLEOTIDE SEQUENCE</scope>
    <source>
        <strain evidence="2">ADurb.Bin280</strain>
    </source>
</reference>
<organism evidence="2">
    <name type="scientific">candidate division WS2 bacterium ADurb.Bin280</name>
    <dbReference type="NCBI Taxonomy" id="1852829"/>
    <lineage>
        <taxon>Bacteria</taxon>
        <taxon>candidate division WS2</taxon>
    </lineage>
</organism>
<dbReference type="InterPro" id="IPR003961">
    <property type="entry name" value="FN3_dom"/>
</dbReference>
<dbReference type="InterPro" id="IPR018765">
    <property type="entry name" value="DUF2341"/>
</dbReference>
<dbReference type="Pfam" id="PF16656">
    <property type="entry name" value="Pur_ac_phosph_N"/>
    <property type="match status" value="1"/>
</dbReference>
<sequence>MIRGTGRKKPKSDFSIFTRGCIALFLVLSVTIISIRQALPQARAQTASWNFSTPSEYSYDSDSITMSDGIAQLKSDYTPGVDWIANDDGGGSWGFRRQVSFDNRDATLGITTENLLDFPVLVKLNSENIDYSKTKDSGQDIRFTDSNGTTSLSFEIEQWNESGDSFVWVKVSQIDQNSNQDYIYLYYGNSIAEDGQDVEGTWNANYKGVWHLQENPASAAPQISDSTSQNVNGTSAGGMTVDDSVAGVSSNALEFDGANDYISYGDNYDLGTGDLTADVWFKTNGLITHGGIIGKSSARDLIGRWSLLYENNNLYAFHQGPDGNKITYASNSMRDSQWHKATMVIDRDAYLKLYIDGAFNSQVAISAGVSSNFNTSDYFFIGSYQNNTGMDYFPNYAFNGSVDEARISQSARSAAWVAASYKSEKNEFCTFGSESAFISTSSPTITPVNSQGYTTLSAFAETLGEGSSGSIKYQISPDDGVSWYWYTGGTWTLTSSGVAESSTASEINSAISSFEAGSSPRYFLWRAYLVSDGSQVPKLDLIEITHVWDTVAPDNVSSISQAKYEQGGEDITSNNWYNSTTPYFTWDEPNDNAGEGENVSGIDGYYVYFGQSLSADPTTAGTYQSTRTYSPSFSSVGTYYLFIETKDVAGNIKHVNLDPQNPDEPLFIYKYEGTDPTSPLYVSSSPSGYSRTNSFTFSWPTTGASMAQDSGGSLLAGYQYKINGTAWSDTISTGSVTIDDQGETGVNIFYLRAIDNAGNFDQTPVQTNFYYNASAPTAPRNLSVDPISSENNSFSFSWQEPSSYNGSIDGYYYSINAFPTLSNTSYTQDNSLDSGPFATQQGENTFYIVAKDEAGNYDFASCNNISGNTDVDGCAKVVFTANTSAPGIPSGLSAFDISNRDTQEYATTLKWTAPQDQGTGFAGYEIYRSTDDTSFTLAGTTSGTTYADTDLQSRLYYYQVKAKDNAGQYSSASTTVSITPTGRYTSAPVLTEEPVTQTKVFTSTISWRTDRESSSFVEYGLNANSLGEENNGKTVGKLDSTLNHSVQLEGLNPETTYYYQAVWVDEDGNRGESETLSFTTGERPKVMDVKATNITLNSAIVSYTTNSSTYSEVHYGKTSAYGNIVSETSGSQTTNHIIALNDLDHSSTYHYTIIGEDVDGNTLDIGADFTFDTLPMPKVENLRFESVQAATTTVKVVWKTNVPTSSEVVFTAPSGTLSRSDAALSTDHELLVDNLADSSVYSIVAKGRDQFGNQAQSDTNSFTTPIDTRAPSIYDIVVETSNVASGRQDESQVLVSWRTDEPATSRVEYGEGITGDQYESKTTEDAAMTNSHLVVVSGLSDSSPYHLRVCSKDKGANETCSSDNTIVPGESKKSLFTIIVGTFKRTFGWLEMLM</sequence>
<dbReference type="GO" id="GO:0016162">
    <property type="term" value="F:cellulose 1,4-beta-cellobiosidase activity"/>
    <property type="evidence" value="ECO:0007669"/>
    <property type="project" value="UniProtKB-EC"/>
</dbReference>
<dbReference type="InterPro" id="IPR013320">
    <property type="entry name" value="ConA-like_dom_sf"/>
</dbReference>
<dbReference type="EMBL" id="MWBO01000006">
    <property type="protein sequence ID" value="OQA53270.1"/>
    <property type="molecule type" value="Genomic_DNA"/>
</dbReference>
<dbReference type="Gene3D" id="2.60.40.380">
    <property type="entry name" value="Purple acid phosphatase-like, N-terminal"/>
    <property type="match status" value="1"/>
</dbReference>
<dbReference type="PROSITE" id="PS50853">
    <property type="entry name" value="FN3"/>
    <property type="match status" value="2"/>
</dbReference>
<comment type="caution">
    <text evidence="2">The sequence shown here is derived from an EMBL/GenBank/DDBJ whole genome shotgun (WGS) entry which is preliminary data.</text>
</comment>
<protein>
    <submittedName>
        <fullName evidence="2">Exoglucanase B</fullName>
        <ecNumber evidence="2">3.2.1.91</ecNumber>
    </submittedName>
</protein>
<keyword evidence="2" id="KW-0378">Hydrolase</keyword>
<proteinExistence type="predicted"/>
<dbReference type="EC" id="3.2.1.91" evidence="2"/>
<evidence type="ECO:0000259" key="1">
    <source>
        <dbReference type="PROSITE" id="PS50853"/>
    </source>
</evidence>
<dbReference type="Pfam" id="PF10102">
    <property type="entry name" value="DUF2341"/>
    <property type="match status" value="1"/>
</dbReference>
<dbReference type="Gene3D" id="2.60.40.10">
    <property type="entry name" value="Immunoglobulins"/>
    <property type="match status" value="2"/>
</dbReference>
<dbReference type="SUPFAM" id="SSF49899">
    <property type="entry name" value="Concanavalin A-like lectins/glucanases"/>
    <property type="match status" value="1"/>
</dbReference>
<dbReference type="InterPro" id="IPR036116">
    <property type="entry name" value="FN3_sf"/>
</dbReference>
<keyword evidence="2" id="KW-0326">Glycosidase</keyword>
<dbReference type="InterPro" id="IPR008963">
    <property type="entry name" value="Purple_acid_Pase-like_N"/>
</dbReference>
<feature type="domain" description="Fibronectin type-III" evidence="1">
    <location>
        <begin position="888"/>
        <end position="984"/>
    </location>
</feature>
<evidence type="ECO:0000313" key="2">
    <source>
        <dbReference type="EMBL" id="OQA53270.1"/>
    </source>
</evidence>
<dbReference type="SMART" id="SM00060">
    <property type="entry name" value="FN3"/>
    <property type="match status" value="6"/>
</dbReference>
<dbReference type="SUPFAM" id="SSF49265">
    <property type="entry name" value="Fibronectin type III"/>
    <property type="match status" value="2"/>
</dbReference>
<dbReference type="GO" id="GO:0003993">
    <property type="term" value="F:acid phosphatase activity"/>
    <property type="evidence" value="ECO:0007669"/>
    <property type="project" value="InterPro"/>
</dbReference>
<dbReference type="Gene3D" id="2.60.120.200">
    <property type="match status" value="1"/>
</dbReference>
<accession>A0A1V5SFF2</accession>
<feature type="domain" description="Fibronectin type-III" evidence="1">
    <location>
        <begin position="987"/>
        <end position="1083"/>
    </location>
</feature>
<dbReference type="SUPFAM" id="SSF49363">
    <property type="entry name" value="Purple acid phosphatase, N-terminal domain"/>
    <property type="match status" value="1"/>
</dbReference>